<dbReference type="AlphaFoldDB" id="A0A078AI96"/>
<dbReference type="PROSITE" id="PS50966">
    <property type="entry name" value="ZF_SWIM"/>
    <property type="match status" value="1"/>
</dbReference>
<dbReference type="OrthoDB" id="1733498at2759"/>
<dbReference type="EMBL" id="CCKQ01009062">
    <property type="protein sequence ID" value="CDW80528.1"/>
    <property type="molecule type" value="Genomic_DNA"/>
</dbReference>
<keyword evidence="1" id="KW-0863">Zinc-finger</keyword>
<sequence length="1178" mass="138885">MLFSTENHSKFKVYNYLIKYYLQLTSLDDLRIQKRNAVLMADDVLYVYGQTNNNLGAYEPIDNNNPLEIKGQQTIRYFLKEMDYKHLECIILTHQIDQQFDLVQVVNKEWANSLGFSLKVKRPAKINKDSSKTLRLYCSHHNSKYTREDIEMIENESGLKEESCFFGLTFRYIPQNNIWMLYEIFDKHKMYHSHPFFYSFSNEALFSARQVQQDQTQNEMTDISAVDQNLSQGLEIIGHKENPDQNLTKKYYQIYRTILEKMSSMNSLLQQKASGQMIPTRKGTFLDGKYTSQVDMNSKRKKRMKSQSKTEENNGKQRKVQDFRVLVEKLVELKTADPNSLDYNTTRHPECQARIINLYYQTKEMKQNYEFYQDFVFINKRLCKTRFKRNIILFSGVNFEGKTLIFGVALIKEDDIESYQFAVQSFLNSIESKEPQVIIIERQSMMKNAIEPILKQSSIKLLYCYQHLYKSLKFQIRNMTYNKPFNESIRNILLRVEKLPKLENQNLVEKEILECMKLSETIKNECAEINIIVNKLNQERKYWCKYLTIKEFTAGTNVYQRVEFMKLWLSKHLLKRESNLEKTINLIIDFSWIDRIHNAQQKQLLSTQNNVYKQLGANHDKEDKNQEIERITYEEFRITKSQIIDREPILSEYILKNLSLNAYERCKYSIGQGLKYLRIIKEDKGFNKRCQLFIVNHVNPNQNKENLEANDRKLQKIKVFDEFAFCTCFERFNTGLPCQHEFLIALKRHKKLLFSERWFKGYEDQVKKNKQVVQKLIKQNRYEQQYVFKQMTLNDSKSKDIYDCIKEEDIRIDMKKDRLENFGEETWLGKSWLFNEGCRIYQNDSKRACYTELNENDVANVEFVNQDESNALRSRQIMSFQKLINIDSKKKRGRPAGSANYYEKPDKAYSELQSVQKARNVTSFFKDTPINPAGCHDNIQQLQEEQPVINPKILQTKQIEEKQQRSQTQTRQEQQISRNIIPMDSAKRLLEYSYDSSHHKLTPSEVLRSSLRRTNENFSITKRREDVRLNLDSSRISAQKCSLMIPSGSYAQNSQLGVVYAAPIKQPQSFPQQNLQQQQNHQNNNSQLNQSINNQNQLSLNQQLQQSNQKYLGRSYSNNLMQKKVQLTNSLLAQGQGITGLIAPQSFGQFTKPNQMMGNSGNQQGINHLNNNGKKIIK</sequence>
<keyword evidence="1" id="KW-0479">Metal-binding</keyword>
<evidence type="ECO:0000313" key="4">
    <source>
        <dbReference type="EMBL" id="CDW80528.1"/>
    </source>
</evidence>
<accession>A0A078AI96</accession>
<feature type="compositionally biased region" description="Basic and acidic residues" evidence="2">
    <location>
        <begin position="308"/>
        <end position="318"/>
    </location>
</feature>
<organism evidence="4 5">
    <name type="scientific">Stylonychia lemnae</name>
    <name type="common">Ciliate</name>
    <dbReference type="NCBI Taxonomy" id="5949"/>
    <lineage>
        <taxon>Eukaryota</taxon>
        <taxon>Sar</taxon>
        <taxon>Alveolata</taxon>
        <taxon>Ciliophora</taxon>
        <taxon>Intramacronucleata</taxon>
        <taxon>Spirotrichea</taxon>
        <taxon>Stichotrichia</taxon>
        <taxon>Sporadotrichida</taxon>
        <taxon>Oxytrichidae</taxon>
        <taxon>Stylonychinae</taxon>
        <taxon>Stylonychia</taxon>
    </lineage>
</organism>
<dbReference type="InterPro" id="IPR031052">
    <property type="entry name" value="FHY3/FAR1"/>
</dbReference>
<name>A0A078AI96_STYLE</name>
<evidence type="ECO:0000256" key="2">
    <source>
        <dbReference type="SAM" id="MobiDB-lite"/>
    </source>
</evidence>
<evidence type="ECO:0000256" key="1">
    <source>
        <dbReference type="PROSITE-ProRule" id="PRU00325"/>
    </source>
</evidence>
<dbReference type="PANTHER" id="PTHR31669">
    <property type="entry name" value="PROTEIN FAR1-RELATED SEQUENCE 10-RELATED"/>
    <property type="match status" value="1"/>
</dbReference>
<reference evidence="4 5" key="1">
    <citation type="submission" date="2014-06" db="EMBL/GenBank/DDBJ databases">
        <authorList>
            <person name="Swart Estienne"/>
        </authorList>
    </citation>
    <scope>NUCLEOTIDE SEQUENCE [LARGE SCALE GENOMIC DNA]</scope>
    <source>
        <strain evidence="4 5">130c</strain>
    </source>
</reference>
<dbReference type="InterPro" id="IPR007527">
    <property type="entry name" value="Znf_SWIM"/>
</dbReference>
<dbReference type="InParanoid" id="A0A078AI96"/>
<dbReference type="InterPro" id="IPR018289">
    <property type="entry name" value="MULE_transposase_dom"/>
</dbReference>
<dbReference type="PANTHER" id="PTHR31669:SF251">
    <property type="entry name" value="PROTEIN FAR1-RELATED SEQUENCE"/>
    <property type="match status" value="1"/>
</dbReference>
<feature type="domain" description="SWIM-type" evidence="3">
    <location>
        <begin position="717"/>
        <end position="749"/>
    </location>
</feature>
<dbReference type="GO" id="GO:0008270">
    <property type="term" value="F:zinc ion binding"/>
    <property type="evidence" value="ECO:0007669"/>
    <property type="project" value="UniProtKB-KW"/>
</dbReference>
<keyword evidence="1" id="KW-0862">Zinc</keyword>
<proteinExistence type="predicted"/>
<gene>
    <name evidence="4" type="primary">Contig6436.g6888</name>
    <name evidence="4" type="ORF">STYLEM_9529</name>
</gene>
<protein>
    <submittedName>
        <fullName evidence="4">Protein far1-related sequence 5-like</fullName>
    </submittedName>
</protein>
<feature type="region of interest" description="Disordered" evidence="2">
    <location>
        <begin position="1070"/>
        <end position="1089"/>
    </location>
</feature>
<dbReference type="Pfam" id="PF10551">
    <property type="entry name" value="MULE"/>
    <property type="match status" value="1"/>
</dbReference>
<feature type="region of interest" description="Disordered" evidence="2">
    <location>
        <begin position="296"/>
        <end position="318"/>
    </location>
</feature>
<evidence type="ECO:0000259" key="3">
    <source>
        <dbReference type="PROSITE" id="PS50966"/>
    </source>
</evidence>
<dbReference type="GO" id="GO:0006355">
    <property type="term" value="P:regulation of DNA-templated transcription"/>
    <property type="evidence" value="ECO:0007669"/>
    <property type="project" value="InterPro"/>
</dbReference>
<keyword evidence="5" id="KW-1185">Reference proteome</keyword>
<dbReference type="Proteomes" id="UP000039865">
    <property type="component" value="Unassembled WGS sequence"/>
</dbReference>
<evidence type="ECO:0000313" key="5">
    <source>
        <dbReference type="Proteomes" id="UP000039865"/>
    </source>
</evidence>